<dbReference type="Pfam" id="PF01490">
    <property type="entry name" value="Aa_trans"/>
    <property type="match status" value="1"/>
</dbReference>
<keyword evidence="2 6" id="KW-0812">Transmembrane</keyword>
<evidence type="ECO:0000256" key="6">
    <source>
        <dbReference type="SAM" id="Phobius"/>
    </source>
</evidence>
<accession>A0A9P0ADF9</accession>
<dbReference type="KEGG" id="btab:109032388"/>
<keyword evidence="9" id="KW-1185">Reference proteome</keyword>
<feature type="transmembrane region" description="Helical" evidence="6">
    <location>
        <begin position="194"/>
        <end position="214"/>
    </location>
</feature>
<feature type="compositionally biased region" description="Basic and acidic residues" evidence="5">
    <location>
        <begin position="1"/>
        <end position="11"/>
    </location>
</feature>
<feature type="transmembrane region" description="Helical" evidence="6">
    <location>
        <begin position="71"/>
        <end position="93"/>
    </location>
</feature>
<evidence type="ECO:0000256" key="4">
    <source>
        <dbReference type="ARBA" id="ARBA00023136"/>
    </source>
</evidence>
<feature type="transmembrane region" description="Helical" evidence="6">
    <location>
        <begin position="314"/>
        <end position="335"/>
    </location>
</feature>
<feature type="transmembrane region" description="Helical" evidence="6">
    <location>
        <begin position="234"/>
        <end position="252"/>
    </location>
</feature>
<gene>
    <name evidence="8" type="ORF">BEMITA_LOCUS9484</name>
</gene>
<feature type="domain" description="Amino acid transporter transmembrane" evidence="7">
    <location>
        <begin position="40"/>
        <end position="438"/>
    </location>
</feature>
<evidence type="ECO:0000256" key="3">
    <source>
        <dbReference type="ARBA" id="ARBA00022989"/>
    </source>
</evidence>
<dbReference type="AlphaFoldDB" id="A0A9P0ADF9"/>
<organism evidence="8 9">
    <name type="scientific">Bemisia tabaci</name>
    <name type="common">Sweetpotato whitefly</name>
    <name type="synonym">Aleurodes tabaci</name>
    <dbReference type="NCBI Taxonomy" id="7038"/>
    <lineage>
        <taxon>Eukaryota</taxon>
        <taxon>Metazoa</taxon>
        <taxon>Ecdysozoa</taxon>
        <taxon>Arthropoda</taxon>
        <taxon>Hexapoda</taxon>
        <taxon>Insecta</taxon>
        <taxon>Pterygota</taxon>
        <taxon>Neoptera</taxon>
        <taxon>Paraneoptera</taxon>
        <taxon>Hemiptera</taxon>
        <taxon>Sternorrhyncha</taxon>
        <taxon>Aleyrodoidea</taxon>
        <taxon>Aleyrodidae</taxon>
        <taxon>Aleyrodinae</taxon>
        <taxon>Bemisia</taxon>
    </lineage>
</organism>
<protein>
    <recommendedName>
        <fullName evidence="7">Amino acid transporter transmembrane domain-containing protein</fullName>
    </recommendedName>
</protein>
<evidence type="ECO:0000313" key="9">
    <source>
        <dbReference type="Proteomes" id="UP001152759"/>
    </source>
</evidence>
<feature type="transmembrane region" description="Helical" evidence="6">
    <location>
        <begin position="413"/>
        <end position="437"/>
    </location>
</feature>
<dbReference type="GO" id="GO:0005774">
    <property type="term" value="C:vacuolar membrane"/>
    <property type="evidence" value="ECO:0007669"/>
    <property type="project" value="TreeGrafter"/>
</dbReference>
<evidence type="ECO:0000313" key="8">
    <source>
        <dbReference type="EMBL" id="CAH0390790.1"/>
    </source>
</evidence>
<evidence type="ECO:0000256" key="5">
    <source>
        <dbReference type="SAM" id="MobiDB-lite"/>
    </source>
</evidence>
<feature type="transmembrane region" description="Helical" evidence="6">
    <location>
        <begin position="273"/>
        <end position="294"/>
    </location>
</feature>
<evidence type="ECO:0000259" key="7">
    <source>
        <dbReference type="Pfam" id="PF01490"/>
    </source>
</evidence>
<name>A0A9P0ADF9_BEMTA</name>
<dbReference type="EMBL" id="OU963866">
    <property type="protein sequence ID" value="CAH0390790.1"/>
    <property type="molecule type" value="Genomic_DNA"/>
</dbReference>
<proteinExistence type="predicted"/>
<evidence type="ECO:0000256" key="1">
    <source>
        <dbReference type="ARBA" id="ARBA00004141"/>
    </source>
</evidence>
<feature type="transmembrane region" description="Helical" evidence="6">
    <location>
        <begin position="170"/>
        <end position="187"/>
    </location>
</feature>
<comment type="subcellular location">
    <subcellularLocation>
        <location evidence="1">Membrane</location>
        <topology evidence="1">Multi-pass membrane protein</topology>
    </subcellularLocation>
</comment>
<reference evidence="8" key="1">
    <citation type="submission" date="2021-12" db="EMBL/GenBank/DDBJ databases">
        <authorList>
            <person name="King R."/>
        </authorList>
    </citation>
    <scope>NUCLEOTIDE SEQUENCE</scope>
</reference>
<keyword evidence="3 6" id="KW-1133">Transmembrane helix</keyword>
<dbReference type="PANTHER" id="PTHR22950:SF680">
    <property type="entry name" value="PROTON-COUPLED AMINO ACID TRANSPORTER 4-LIKE PROTEIN"/>
    <property type="match status" value="1"/>
</dbReference>
<dbReference type="InterPro" id="IPR013057">
    <property type="entry name" value="AA_transpt_TM"/>
</dbReference>
<dbReference type="Proteomes" id="UP001152759">
    <property type="component" value="Chromosome 5"/>
</dbReference>
<feature type="transmembrane region" description="Helical" evidence="6">
    <location>
        <begin position="133"/>
        <end position="154"/>
    </location>
</feature>
<dbReference type="GO" id="GO:0015179">
    <property type="term" value="F:L-amino acid transmembrane transporter activity"/>
    <property type="evidence" value="ECO:0007669"/>
    <property type="project" value="TreeGrafter"/>
</dbReference>
<sequence>MGLEKKSESRTVLDVGVNEDIPDFSDENYEPHDHEPDGKSASYFQAFSVLMKASLGTGILGMPRAFYKAGYILGTISTIISGGLTILSVHLIARTEHELCRRKRIPRMTYPEVAEAAFEKGVFRRFKRVSRNICFYGLVLTEFGTTAAYAIAIAENLKAVCDNNFSPAPLRFYLLCLLGPLVVLCWIKNLKSLAPVTSLGTCCSIGCIGTIYYFIFSQPISLEHRKASGSFNDFALSFGTTLFALEAFPEILPIKNRMTKPGQFGSTFGVLNAAMVPNTALCVVFGVFGYLAYGKNTLSPITLNLPQTGMVGDLIRFLLGASIFMSYPIGNYVVVELLWHKNLKLRYEKIPDYWEYVFRTCVTCTNILCCIAVPNLELIMSLVGSLMVPALELWLPAIMHTITFWNEYTGIKFLIYVIGPFILCMVTGFFALVVSLSTTVFEIYQTF</sequence>
<evidence type="ECO:0000256" key="2">
    <source>
        <dbReference type="ARBA" id="ARBA00022692"/>
    </source>
</evidence>
<feature type="transmembrane region" description="Helical" evidence="6">
    <location>
        <begin position="382"/>
        <end position="406"/>
    </location>
</feature>
<dbReference type="OrthoDB" id="2417221at2759"/>
<dbReference type="PANTHER" id="PTHR22950">
    <property type="entry name" value="AMINO ACID TRANSPORTER"/>
    <property type="match status" value="1"/>
</dbReference>
<keyword evidence="4 6" id="KW-0472">Membrane</keyword>
<feature type="region of interest" description="Disordered" evidence="5">
    <location>
        <begin position="1"/>
        <end position="37"/>
    </location>
</feature>